<dbReference type="PANTHER" id="PTHR33670:SF17">
    <property type="entry name" value="ANTHER-SPECIFIC PROLINE-RICH PROTEIN APG"/>
    <property type="match status" value="1"/>
</dbReference>
<dbReference type="EMBL" id="JARYMX010000003">
    <property type="protein sequence ID" value="KAJ9555100.1"/>
    <property type="molecule type" value="Genomic_DNA"/>
</dbReference>
<organism evidence="2 3">
    <name type="scientific">Centaurea solstitialis</name>
    <name type="common">yellow star-thistle</name>
    <dbReference type="NCBI Taxonomy" id="347529"/>
    <lineage>
        <taxon>Eukaryota</taxon>
        <taxon>Viridiplantae</taxon>
        <taxon>Streptophyta</taxon>
        <taxon>Embryophyta</taxon>
        <taxon>Tracheophyta</taxon>
        <taxon>Spermatophyta</taxon>
        <taxon>Magnoliopsida</taxon>
        <taxon>eudicotyledons</taxon>
        <taxon>Gunneridae</taxon>
        <taxon>Pentapetalae</taxon>
        <taxon>asterids</taxon>
        <taxon>campanulids</taxon>
        <taxon>Asterales</taxon>
        <taxon>Asteraceae</taxon>
        <taxon>Carduoideae</taxon>
        <taxon>Cardueae</taxon>
        <taxon>Centaureinae</taxon>
        <taxon>Centaurea</taxon>
    </lineage>
</organism>
<evidence type="ECO:0000256" key="1">
    <source>
        <dbReference type="SAM" id="MobiDB-lite"/>
    </source>
</evidence>
<dbReference type="AlphaFoldDB" id="A0AA38THY9"/>
<feature type="region of interest" description="Disordered" evidence="1">
    <location>
        <begin position="113"/>
        <end position="141"/>
    </location>
</feature>
<dbReference type="Proteomes" id="UP001172457">
    <property type="component" value="Chromosome 3"/>
</dbReference>
<proteinExistence type="predicted"/>
<dbReference type="Pfam" id="PF15365">
    <property type="entry name" value="PNRC"/>
    <property type="match status" value="1"/>
</dbReference>
<dbReference type="PANTHER" id="PTHR33670">
    <property type="entry name" value="SPLICING FACTOR, PROLINE- AND GLUTAMINE-RICH-LIKE"/>
    <property type="match status" value="1"/>
</dbReference>
<gene>
    <name evidence="2" type="ORF">OSB04_009714</name>
</gene>
<sequence length="194" mass="21902">MVMVVATKVVGKERIDKGEGKKKKYNNINIIRSSKPHHQFTPFLSPYKQLHPPSLFIISFHLSLLSLFHSLPIFNLLLKPWAVLLFFIHKTPSRIIISYAQFQPYLPSQNPNFTVSDGRKRTSTKGIRRKNTQAVPEPDRKTLSKPEFFAGSAFVDSPPPSSVPLPGFFTKSFVATARVDPTTDLRRILGLSLS</sequence>
<dbReference type="InterPro" id="IPR028322">
    <property type="entry name" value="PNRC-like_rgn"/>
</dbReference>
<reference evidence="2" key="1">
    <citation type="submission" date="2023-03" db="EMBL/GenBank/DDBJ databases">
        <title>Chromosome-scale reference genome and RAD-based genetic map of yellow starthistle (Centaurea solstitialis) reveal putative structural variation and QTLs associated with invader traits.</title>
        <authorList>
            <person name="Reatini B."/>
            <person name="Cang F.A."/>
            <person name="Jiang Q."/>
            <person name="Mckibben M.T.W."/>
            <person name="Barker M.S."/>
            <person name="Rieseberg L.H."/>
            <person name="Dlugosch K.M."/>
        </authorList>
    </citation>
    <scope>NUCLEOTIDE SEQUENCE</scope>
    <source>
        <strain evidence="2">CAN-66</strain>
        <tissue evidence="2">Leaf</tissue>
    </source>
</reference>
<name>A0AA38THY9_9ASTR</name>
<protein>
    <submittedName>
        <fullName evidence="2">Uncharacterized protein</fullName>
    </submittedName>
</protein>
<evidence type="ECO:0000313" key="3">
    <source>
        <dbReference type="Proteomes" id="UP001172457"/>
    </source>
</evidence>
<accession>A0AA38THY9</accession>
<evidence type="ECO:0000313" key="2">
    <source>
        <dbReference type="EMBL" id="KAJ9555100.1"/>
    </source>
</evidence>
<keyword evidence="3" id="KW-1185">Reference proteome</keyword>
<comment type="caution">
    <text evidence="2">The sequence shown here is derived from an EMBL/GenBank/DDBJ whole genome shotgun (WGS) entry which is preliminary data.</text>
</comment>
<dbReference type="GO" id="GO:0016071">
    <property type="term" value="P:mRNA metabolic process"/>
    <property type="evidence" value="ECO:0007669"/>
    <property type="project" value="UniProtKB-ARBA"/>
</dbReference>
<feature type="compositionally biased region" description="Basic residues" evidence="1">
    <location>
        <begin position="121"/>
        <end position="131"/>
    </location>
</feature>